<feature type="binding site" evidence="7">
    <location>
        <begin position="85"/>
        <end position="87"/>
    </location>
    <ligand>
        <name>substrate</name>
    </ligand>
</feature>
<dbReference type="InterPro" id="IPR002820">
    <property type="entry name" value="Mopterin_CF_biosynth-C_dom"/>
</dbReference>
<gene>
    <name evidence="7 9" type="primary">moaC</name>
    <name evidence="9" type="ORF">SAE02_52160</name>
</gene>
<reference evidence="9 10" key="1">
    <citation type="submission" date="2019-07" db="EMBL/GenBank/DDBJ databases">
        <title>Whole genome shotgun sequence of Skermanella aerolata NBRC 106429.</title>
        <authorList>
            <person name="Hosoyama A."/>
            <person name="Uohara A."/>
            <person name="Ohji S."/>
            <person name="Ichikawa N."/>
        </authorList>
    </citation>
    <scope>NUCLEOTIDE SEQUENCE [LARGE SCALE GENOMIC DNA]</scope>
    <source>
        <strain evidence="9 10">NBRC 106429</strain>
    </source>
</reference>
<evidence type="ECO:0000256" key="7">
    <source>
        <dbReference type="HAMAP-Rule" id="MF_01224"/>
    </source>
</evidence>
<feature type="binding site" evidence="7">
    <location>
        <begin position="123"/>
        <end position="124"/>
    </location>
    <ligand>
        <name>substrate</name>
    </ligand>
</feature>
<accession>A0A512DX58</accession>
<comment type="function">
    <text evidence="6 7">Catalyzes the conversion of (8S)-3',8-cyclo-7,8-dihydroguanosine 5'-triphosphate to cyclic pyranopterin monophosphate (cPMP).</text>
</comment>
<feature type="active site" evidence="7">
    <location>
        <position position="138"/>
    </location>
</feature>
<evidence type="ECO:0000313" key="9">
    <source>
        <dbReference type="EMBL" id="GEO41068.1"/>
    </source>
</evidence>
<proteinExistence type="inferred from homology"/>
<organism evidence="9 10">
    <name type="scientific">Skermanella aerolata</name>
    <dbReference type="NCBI Taxonomy" id="393310"/>
    <lineage>
        <taxon>Bacteria</taxon>
        <taxon>Pseudomonadati</taxon>
        <taxon>Pseudomonadota</taxon>
        <taxon>Alphaproteobacteria</taxon>
        <taxon>Rhodospirillales</taxon>
        <taxon>Azospirillaceae</taxon>
        <taxon>Skermanella</taxon>
    </lineage>
</organism>
<protein>
    <recommendedName>
        <fullName evidence="3 7">Cyclic pyranopterin monophosphate synthase</fullName>
        <ecNumber evidence="3 7">4.6.1.17</ecNumber>
    </recommendedName>
    <alternativeName>
        <fullName evidence="7">Molybdenum cofactor biosynthesis protein C</fullName>
    </alternativeName>
</protein>
<dbReference type="Gene3D" id="3.30.70.640">
    <property type="entry name" value="Molybdopterin cofactor biosynthesis C (MoaC) domain"/>
    <property type="match status" value="1"/>
</dbReference>
<dbReference type="EMBL" id="BJYZ01000025">
    <property type="protein sequence ID" value="GEO41068.1"/>
    <property type="molecule type" value="Genomic_DNA"/>
</dbReference>
<dbReference type="GO" id="GO:0006777">
    <property type="term" value="P:Mo-molybdopterin cofactor biosynthetic process"/>
    <property type="evidence" value="ECO:0007669"/>
    <property type="project" value="UniProtKB-UniRule"/>
</dbReference>
<dbReference type="Proteomes" id="UP000321523">
    <property type="component" value="Unassembled WGS sequence"/>
</dbReference>
<comment type="catalytic activity">
    <reaction evidence="1 7">
        <text>(8S)-3',8-cyclo-7,8-dihydroguanosine 5'-triphosphate = cyclic pyranopterin phosphate + diphosphate</text>
        <dbReference type="Rhea" id="RHEA:49580"/>
        <dbReference type="ChEBI" id="CHEBI:33019"/>
        <dbReference type="ChEBI" id="CHEBI:59648"/>
        <dbReference type="ChEBI" id="CHEBI:131766"/>
        <dbReference type="EC" id="4.6.1.17"/>
    </reaction>
</comment>
<evidence type="ECO:0000256" key="5">
    <source>
        <dbReference type="ARBA" id="ARBA00023239"/>
    </source>
</evidence>
<keyword evidence="5 7" id="KW-0456">Lyase</keyword>
<dbReference type="NCBIfam" id="TIGR00581">
    <property type="entry name" value="moaC"/>
    <property type="match status" value="1"/>
</dbReference>
<sequence>MMEKPTGGEAAAGFTHFDAEGRAVMVDVSDKDITERTATARGSVFMRPETLALIMSGGLKKGDVLSVARLAGIMGAKRTPDLIPLCHPLALTSVKVDLTCDPERNAVDITSTCKLKGRTGVEMEALTAVSVAALTVYDMCKAVDRGMTIGDVSLLHKAGGKSGDYGTAP</sequence>
<dbReference type="NCBIfam" id="NF006870">
    <property type="entry name" value="PRK09364.1"/>
    <property type="match status" value="1"/>
</dbReference>
<comment type="similarity">
    <text evidence="7">Belongs to the MoaC family.</text>
</comment>
<comment type="pathway">
    <text evidence="2 7">Cofactor biosynthesis; molybdopterin biosynthesis.</text>
</comment>
<dbReference type="InterPro" id="IPR036522">
    <property type="entry name" value="MoaC_sf"/>
</dbReference>
<comment type="subunit">
    <text evidence="7">Homohexamer; trimer of dimers.</text>
</comment>
<evidence type="ECO:0000256" key="6">
    <source>
        <dbReference type="ARBA" id="ARBA00055087"/>
    </source>
</evidence>
<keyword evidence="10" id="KW-1185">Reference proteome</keyword>
<dbReference type="InterPro" id="IPR050105">
    <property type="entry name" value="MoCo_biosynth_MoaA/MoaC"/>
</dbReference>
<dbReference type="AlphaFoldDB" id="A0A512DX58"/>
<evidence type="ECO:0000256" key="4">
    <source>
        <dbReference type="ARBA" id="ARBA00023150"/>
    </source>
</evidence>
<dbReference type="PANTHER" id="PTHR22960">
    <property type="entry name" value="MOLYBDOPTERIN COFACTOR SYNTHESIS PROTEIN A"/>
    <property type="match status" value="1"/>
</dbReference>
<dbReference type="EC" id="4.6.1.17" evidence="3 7"/>
<name>A0A512DX58_9PROT</name>
<dbReference type="InterPro" id="IPR023045">
    <property type="entry name" value="MoaC"/>
</dbReference>
<dbReference type="InterPro" id="IPR047594">
    <property type="entry name" value="MoaC_bact/euk"/>
</dbReference>
<evidence type="ECO:0000313" key="10">
    <source>
        <dbReference type="Proteomes" id="UP000321523"/>
    </source>
</evidence>
<dbReference type="CDD" id="cd01420">
    <property type="entry name" value="MoaC_PE"/>
    <property type="match status" value="1"/>
</dbReference>
<dbReference type="PANTHER" id="PTHR22960:SF29">
    <property type="entry name" value="CYCLIC PYRANOPTERIN MONOPHOSPHATE SYNTHASE"/>
    <property type="match status" value="1"/>
</dbReference>
<dbReference type="GO" id="GO:0061799">
    <property type="term" value="F:cyclic pyranopterin monophosphate synthase activity"/>
    <property type="evidence" value="ECO:0007669"/>
    <property type="project" value="UniProtKB-UniRule"/>
</dbReference>
<evidence type="ECO:0000256" key="2">
    <source>
        <dbReference type="ARBA" id="ARBA00005046"/>
    </source>
</evidence>
<dbReference type="SUPFAM" id="SSF55040">
    <property type="entry name" value="Molybdenum cofactor biosynthesis protein C, MoaC"/>
    <property type="match status" value="1"/>
</dbReference>
<keyword evidence="4 7" id="KW-0501">Molybdenum cofactor biosynthesis</keyword>
<dbReference type="HAMAP" id="MF_01224_B">
    <property type="entry name" value="MoaC_B"/>
    <property type="match status" value="1"/>
</dbReference>
<dbReference type="FunFam" id="3.30.70.640:FF:000001">
    <property type="entry name" value="Cyclic pyranopterin monophosphate synthase"/>
    <property type="match status" value="1"/>
</dbReference>
<evidence type="ECO:0000256" key="3">
    <source>
        <dbReference type="ARBA" id="ARBA00012575"/>
    </source>
</evidence>
<dbReference type="OrthoDB" id="9794429at2"/>
<evidence type="ECO:0000259" key="8">
    <source>
        <dbReference type="Pfam" id="PF01967"/>
    </source>
</evidence>
<comment type="caution">
    <text evidence="9">The sequence shown here is derived from an EMBL/GenBank/DDBJ whole genome shotgun (WGS) entry which is preliminary data.</text>
</comment>
<feature type="domain" description="Molybdopterin cofactor biosynthesis C (MoaC)" evidence="8">
    <location>
        <begin position="25"/>
        <end position="160"/>
    </location>
</feature>
<evidence type="ECO:0000256" key="1">
    <source>
        <dbReference type="ARBA" id="ARBA00001637"/>
    </source>
</evidence>
<dbReference type="Pfam" id="PF01967">
    <property type="entry name" value="MoaC"/>
    <property type="match status" value="1"/>
</dbReference>
<dbReference type="UniPathway" id="UPA00344"/>